<proteinExistence type="predicted"/>
<sequence length="143" mass="17304">MHLNEKYLTELFSSFRFAVHLLFKNEAHSLFVFLVGLPNFNCWRERFIFGWHDRQHKECFRQNHGRRTKSDWPIFRTRIGNVRLSKLRERIVKFLEEKSDELSKRGQQEFDDAVKDLNILKNDPTATKEDYKQVLEKLKEESS</sequence>
<dbReference type="EMBL" id="BPLR01005749">
    <property type="protein sequence ID" value="GIY04751.1"/>
    <property type="molecule type" value="Genomic_DNA"/>
</dbReference>
<reference evidence="1 2" key="1">
    <citation type="submission" date="2021-06" db="EMBL/GenBank/DDBJ databases">
        <title>Caerostris extrusa draft genome.</title>
        <authorList>
            <person name="Kono N."/>
            <person name="Arakawa K."/>
        </authorList>
    </citation>
    <scope>NUCLEOTIDE SEQUENCE [LARGE SCALE GENOMIC DNA]</scope>
</reference>
<dbReference type="Proteomes" id="UP001054945">
    <property type="component" value="Unassembled WGS sequence"/>
</dbReference>
<name>A0AAV4Q9J8_CAEEX</name>
<dbReference type="AlphaFoldDB" id="A0AAV4Q9J8"/>
<accession>A0AAV4Q9J8</accession>
<comment type="caution">
    <text evidence="1">The sequence shown here is derived from an EMBL/GenBank/DDBJ whole genome shotgun (WGS) entry which is preliminary data.</text>
</comment>
<evidence type="ECO:0000313" key="1">
    <source>
        <dbReference type="EMBL" id="GIY04751.1"/>
    </source>
</evidence>
<keyword evidence="2" id="KW-1185">Reference proteome</keyword>
<protein>
    <submittedName>
        <fullName evidence="1">Uncharacterized protein</fullName>
    </submittedName>
</protein>
<gene>
    <name evidence="1" type="ORF">CEXT_522401</name>
</gene>
<evidence type="ECO:0000313" key="2">
    <source>
        <dbReference type="Proteomes" id="UP001054945"/>
    </source>
</evidence>
<organism evidence="1 2">
    <name type="scientific">Caerostris extrusa</name>
    <name type="common">Bark spider</name>
    <name type="synonym">Caerostris bankana</name>
    <dbReference type="NCBI Taxonomy" id="172846"/>
    <lineage>
        <taxon>Eukaryota</taxon>
        <taxon>Metazoa</taxon>
        <taxon>Ecdysozoa</taxon>
        <taxon>Arthropoda</taxon>
        <taxon>Chelicerata</taxon>
        <taxon>Arachnida</taxon>
        <taxon>Araneae</taxon>
        <taxon>Araneomorphae</taxon>
        <taxon>Entelegynae</taxon>
        <taxon>Araneoidea</taxon>
        <taxon>Araneidae</taxon>
        <taxon>Caerostris</taxon>
    </lineage>
</organism>